<feature type="transmembrane region" description="Helical" evidence="6">
    <location>
        <begin position="21"/>
        <end position="41"/>
    </location>
</feature>
<dbReference type="InterPro" id="IPR025857">
    <property type="entry name" value="MacB_PCD"/>
</dbReference>
<accession>A0ABX3NMS6</accession>
<feature type="domain" description="ABC3 transporter permease C-terminal" evidence="7">
    <location>
        <begin position="675"/>
        <end position="785"/>
    </location>
</feature>
<organism evidence="9 10">
    <name type="scientific">Niastella koreensis</name>
    <dbReference type="NCBI Taxonomy" id="354356"/>
    <lineage>
        <taxon>Bacteria</taxon>
        <taxon>Pseudomonadati</taxon>
        <taxon>Bacteroidota</taxon>
        <taxon>Chitinophagia</taxon>
        <taxon>Chitinophagales</taxon>
        <taxon>Chitinophagaceae</taxon>
        <taxon>Niastella</taxon>
    </lineage>
</organism>
<dbReference type="InterPro" id="IPR003838">
    <property type="entry name" value="ABC3_permease_C"/>
</dbReference>
<comment type="caution">
    <text evidence="9">The sequence shown here is derived from an EMBL/GenBank/DDBJ whole genome shotgun (WGS) entry which is preliminary data.</text>
</comment>
<protein>
    <recommendedName>
        <fullName evidence="11">ABC transporter permease</fullName>
    </recommendedName>
</protein>
<feature type="transmembrane region" description="Helical" evidence="6">
    <location>
        <begin position="716"/>
        <end position="743"/>
    </location>
</feature>
<keyword evidence="2" id="KW-1003">Cell membrane</keyword>
<keyword evidence="4 6" id="KW-1133">Transmembrane helix</keyword>
<dbReference type="Pfam" id="PF12704">
    <property type="entry name" value="MacB_PCD"/>
    <property type="match status" value="2"/>
</dbReference>
<feature type="transmembrane region" description="Helical" evidence="6">
    <location>
        <begin position="377"/>
        <end position="395"/>
    </location>
</feature>
<feature type="transmembrane region" description="Helical" evidence="6">
    <location>
        <begin position="755"/>
        <end position="781"/>
    </location>
</feature>
<feature type="domain" description="MacB-like periplasmic core" evidence="8">
    <location>
        <begin position="20"/>
        <end position="239"/>
    </location>
</feature>
<sequence length="795" mass="88708">MFAYYLRTAWRSIWFNKSYSILNIFGLATGMAVALLIGLWVNYQLSYDKFLPGFKNVYRVQIRSNNSGNINVSPATCLPLANAIRQDVPGVQYVAHTDWMGGHLLSVGDKKIFQNGAMASSDFLKIFEYPLIEGNSENLLRDAYTIVLTSATAKALFGNEDPIDKMVRIDDSHDLMVTGILKDIPTNSTLQFSYIIPFDYGLQNYNWLKNDLTNWRTNTAQTFVSLQPNITYTQVQPILKTLEKKYNPDDYAVSHAEVTLHAISDWHLYSEFRNGVIAGGFIKYVKMFAIIGLLVLLIACINFMNLATARSEKKAREVGVRKAIGAARKSLILQFLTEAILVAFISFLFSLTIVTLVLPAFNILTRVNIDIPFANPWFWLIMMTYVLITGLGAGSRPAFYLSSFRPVKVIKGTLQTGKRASYARKTLVVLQFSCSIALIIGTIIVYQQIQHARERPTGYNPQQLMATDLSGNLQQNYEALKNDLLGSGMVSSVTKSSSPVTDIWSNQRIDNWEGKLPGESLGLPTVGVSDADYFKTMGMQIIRGRNFTGSLGADSLSVLLNESAVKRMRYKEPINQEITWHDIPQRVKVIGIVKDAIMASPFSPAEPTIFAYTPGWSNVITYRLSSNVGTQRAIANIGKIFNKHNPSYPYQYRFVDENYAAKFDMENLIGKLAGIFAVLAIFISCLGLFGLTAYMTEQRAKEIGIRKVLGASVSQVWLLLSKDFLILILLSCVLASPLAFYYLSSWLEQYDYRISISPLVFVAAGLLTIIISSVTISFHAIKAAIANPVKSIKAE</sequence>
<evidence type="ECO:0000313" key="9">
    <source>
        <dbReference type="EMBL" id="OQP39327.1"/>
    </source>
</evidence>
<evidence type="ECO:0000256" key="3">
    <source>
        <dbReference type="ARBA" id="ARBA00022692"/>
    </source>
</evidence>
<dbReference type="Proteomes" id="UP000192277">
    <property type="component" value="Unassembled WGS sequence"/>
</dbReference>
<dbReference type="EMBL" id="LWBO01000084">
    <property type="protein sequence ID" value="OQP39327.1"/>
    <property type="molecule type" value="Genomic_DNA"/>
</dbReference>
<evidence type="ECO:0000256" key="2">
    <source>
        <dbReference type="ARBA" id="ARBA00022475"/>
    </source>
</evidence>
<comment type="subcellular location">
    <subcellularLocation>
        <location evidence="1">Cell membrane</location>
        <topology evidence="1">Multi-pass membrane protein</topology>
    </subcellularLocation>
</comment>
<feature type="transmembrane region" description="Helical" evidence="6">
    <location>
        <begin position="672"/>
        <end position="695"/>
    </location>
</feature>
<evidence type="ECO:0008006" key="11">
    <source>
        <dbReference type="Google" id="ProtNLM"/>
    </source>
</evidence>
<feature type="domain" description="ABC3 transporter permease C-terminal" evidence="7">
    <location>
        <begin position="290"/>
        <end position="394"/>
    </location>
</feature>
<evidence type="ECO:0000256" key="4">
    <source>
        <dbReference type="ARBA" id="ARBA00022989"/>
    </source>
</evidence>
<keyword evidence="5 6" id="KW-0472">Membrane</keyword>
<dbReference type="Pfam" id="PF02687">
    <property type="entry name" value="FtsX"/>
    <property type="match status" value="2"/>
</dbReference>
<feature type="transmembrane region" description="Helical" evidence="6">
    <location>
        <begin position="331"/>
        <end position="357"/>
    </location>
</feature>
<dbReference type="PANTHER" id="PTHR30572">
    <property type="entry name" value="MEMBRANE COMPONENT OF TRANSPORTER-RELATED"/>
    <property type="match status" value="1"/>
</dbReference>
<proteinExistence type="predicted"/>
<dbReference type="InterPro" id="IPR050250">
    <property type="entry name" value="Macrolide_Exporter_MacB"/>
</dbReference>
<evidence type="ECO:0000313" key="10">
    <source>
        <dbReference type="Proteomes" id="UP000192277"/>
    </source>
</evidence>
<gene>
    <name evidence="9" type="ORF">A4D02_18590</name>
</gene>
<name>A0ABX3NMS6_9BACT</name>
<dbReference type="PANTHER" id="PTHR30572:SF18">
    <property type="entry name" value="ABC-TYPE MACROLIDE FAMILY EXPORT SYSTEM PERMEASE COMPONENT 2"/>
    <property type="match status" value="1"/>
</dbReference>
<feature type="transmembrane region" description="Helical" evidence="6">
    <location>
        <begin position="427"/>
        <end position="446"/>
    </location>
</feature>
<keyword evidence="10" id="KW-1185">Reference proteome</keyword>
<reference evidence="9 10" key="1">
    <citation type="submission" date="2016-04" db="EMBL/GenBank/DDBJ databases">
        <authorList>
            <person name="Chen L."/>
            <person name="Zhuang W."/>
            <person name="Wang G."/>
        </authorList>
    </citation>
    <scope>NUCLEOTIDE SEQUENCE [LARGE SCALE GENOMIC DNA]</scope>
    <source>
        <strain evidence="10">GR20</strain>
    </source>
</reference>
<evidence type="ECO:0000259" key="7">
    <source>
        <dbReference type="Pfam" id="PF02687"/>
    </source>
</evidence>
<dbReference type="RefSeq" id="WP_014216891.1">
    <property type="nucleotide sequence ID" value="NZ_LWBO01000084.1"/>
</dbReference>
<feature type="transmembrane region" description="Helical" evidence="6">
    <location>
        <begin position="287"/>
        <end position="307"/>
    </location>
</feature>
<evidence type="ECO:0000256" key="1">
    <source>
        <dbReference type="ARBA" id="ARBA00004651"/>
    </source>
</evidence>
<evidence type="ECO:0000259" key="8">
    <source>
        <dbReference type="Pfam" id="PF12704"/>
    </source>
</evidence>
<evidence type="ECO:0000256" key="5">
    <source>
        <dbReference type="ARBA" id="ARBA00023136"/>
    </source>
</evidence>
<evidence type="ECO:0000256" key="6">
    <source>
        <dbReference type="SAM" id="Phobius"/>
    </source>
</evidence>
<feature type="domain" description="MacB-like periplasmic core" evidence="8">
    <location>
        <begin position="488"/>
        <end position="635"/>
    </location>
</feature>
<keyword evidence="3 6" id="KW-0812">Transmembrane</keyword>